<accession>A0A9W8ZC69</accession>
<proteinExistence type="predicted"/>
<sequence length="157" mass="17727">MRDSHTDVRDRVACWPSAGGVWIKHAELVDLDFLGLSGWGHEPRQLPINQTEEDALCKRLQLVGAQWWGLPTACEQRDHLGKDQFACVTLETSIEPDVKKDYLIAWTENERVACFVPIAEAEQQGEERMNMFYNAPTMEDRCHAIRGLGGVVMSAQS</sequence>
<name>A0A9W8ZC69_9PLEO</name>
<comment type="caution">
    <text evidence="1">The sequence shown here is derived from an EMBL/GenBank/DDBJ whole genome shotgun (WGS) entry which is preliminary data.</text>
</comment>
<organism evidence="1 2">
    <name type="scientific">Didymella pomorum</name>
    <dbReference type="NCBI Taxonomy" id="749634"/>
    <lineage>
        <taxon>Eukaryota</taxon>
        <taxon>Fungi</taxon>
        <taxon>Dikarya</taxon>
        <taxon>Ascomycota</taxon>
        <taxon>Pezizomycotina</taxon>
        <taxon>Dothideomycetes</taxon>
        <taxon>Pleosporomycetidae</taxon>
        <taxon>Pleosporales</taxon>
        <taxon>Pleosporineae</taxon>
        <taxon>Didymellaceae</taxon>
        <taxon>Didymella</taxon>
    </lineage>
</organism>
<dbReference type="AlphaFoldDB" id="A0A9W8ZC69"/>
<evidence type="ECO:0000313" key="2">
    <source>
        <dbReference type="Proteomes" id="UP001140510"/>
    </source>
</evidence>
<protein>
    <submittedName>
        <fullName evidence="1">Uncharacterized protein</fullName>
    </submittedName>
</protein>
<dbReference type="OrthoDB" id="4487429at2759"/>
<dbReference type="EMBL" id="JAPEVA010000056">
    <property type="protein sequence ID" value="KAJ4402967.1"/>
    <property type="molecule type" value="Genomic_DNA"/>
</dbReference>
<reference evidence="1" key="1">
    <citation type="submission" date="2022-10" db="EMBL/GenBank/DDBJ databases">
        <title>Tapping the CABI collections for fungal endophytes: first genome assemblies for Collariella, Neodidymelliopsis, Ascochyta clinopodiicola, Didymella pomorum, Didymosphaeria variabile, Neocosmospora piperis and Neocucurbitaria cava.</title>
        <authorList>
            <person name="Hill R."/>
        </authorList>
    </citation>
    <scope>NUCLEOTIDE SEQUENCE</scope>
    <source>
        <strain evidence="1">IMI 355091</strain>
    </source>
</reference>
<keyword evidence="2" id="KW-1185">Reference proteome</keyword>
<evidence type="ECO:0000313" key="1">
    <source>
        <dbReference type="EMBL" id="KAJ4402967.1"/>
    </source>
</evidence>
<gene>
    <name evidence="1" type="ORF">N0V91_006879</name>
</gene>
<dbReference type="Proteomes" id="UP001140510">
    <property type="component" value="Unassembled WGS sequence"/>
</dbReference>